<dbReference type="EMBL" id="JACHOO010000007">
    <property type="protein sequence ID" value="MBB5754199.1"/>
    <property type="molecule type" value="Genomic_DNA"/>
</dbReference>
<keyword evidence="1" id="KW-0378">Hydrolase</keyword>
<dbReference type="InterPro" id="IPR041492">
    <property type="entry name" value="HAD_2"/>
</dbReference>
<dbReference type="PANTHER" id="PTHR43434:SF20">
    <property type="entry name" value="5'-NUCLEOTIDASE"/>
    <property type="match status" value="1"/>
</dbReference>
<proteinExistence type="predicted"/>
<organism evidence="1 2">
    <name type="scientific">Prosthecomicrobium pneumaticum</name>
    <dbReference type="NCBI Taxonomy" id="81895"/>
    <lineage>
        <taxon>Bacteria</taxon>
        <taxon>Pseudomonadati</taxon>
        <taxon>Pseudomonadota</taxon>
        <taxon>Alphaproteobacteria</taxon>
        <taxon>Hyphomicrobiales</taxon>
        <taxon>Kaistiaceae</taxon>
        <taxon>Prosthecomicrobium</taxon>
    </lineage>
</organism>
<comment type="caution">
    <text evidence="1">The sequence shown here is derived from an EMBL/GenBank/DDBJ whole genome shotgun (WGS) entry which is preliminary data.</text>
</comment>
<dbReference type="InterPro" id="IPR023198">
    <property type="entry name" value="PGP-like_dom2"/>
</dbReference>
<dbReference type="SFLD" id="SFLDG01129">
    <property type="entry name" value="C1.5:_HAD__Beta-PGM__Phosphata"/>
    <property type="match status" value="1"/>
</dbReference>
<evidence type="ECO:0000313" key="2">
    <source>
        <dbReference type="Proteomes" id="UP000523821"/>
    </source>
</evidence>
<evidence type="ECO:0000313" key="1">
    <source>
        <dbReference type="EMBL" id="MBB5754199.1"/>
    </source>
</evidence>
<dbReference type="Proteomes" id="UP000523821">
    <property type="component" value="Unassembled WGS sequence"/>
</dbReference>
<dbReference type="PANTHER" id="PTHR43434">
    <property type="entry name" value="PHOSPHOGLYCOLATE PHOSPHATASE"/>
    <property type="match status" value="1"/>
</dbReference>
<dbReference type="Pfam" id="PF13419">
    <property type="entry name" value="HAD_2"/>
    <property type="match status" value="1"/>
</dbReference>
<protein>
    <submittedName>
        <fullName evidence="1">Phosphoglycolate phosphatase</fullName>
        <ecNumber evidence="1">3.1.3.18</ecNumber>
    </submittedName>
</protein>
<dbReference type="SFLD" id="SFLDG01135">
    <property type="entry name" value="C1.5.6:_HAD__Beta-PGM__Phospha"/>
    <property type="match status" value="1"/>
</dbReference>
<dbReference type="GO" id="GO:0004713">
    <property type="term" value="F:protein tyrosine kinase activity"/>
    <property type="evidence" value="ECO:0007669"/>
    <property type="project" value="TreeGrafter"/>
</dbReference>
<dbReference type="InterPro" id="IPR036412">
    <property type="entry name" value="HAD-like_sf"/>
</dbReference>
<dbReference type="RefSeq" id="WP_183857658.1">
    <property type="nucleotide sequence ID" value="NZ_JACHOO010000007.1"/>
</dbReference>
<dbReference type="GO" id="GO:0005829">
    <property type="term" value="C:cytosol"/>
    <property type="evidence" value="ECO:0007669"/>
    <property type="project" value="TreeGrafter"/>
</dbReference>
<dbReference type="InterPro" id="IPR050155">
    <property type="entry name" value="HAD-like_hydrolase_sf"/>
</dbReference>
<dbReference type="EC" id="3.1.3.18" evidence="1"/>
<dbReference type="InterPro" id="IPR023214">
    <property type="entry name" value="HAD_sf"/>
</dbReference>
<sequence>MARPAVLLDLDGTLTDPYPGITGSIAYAFETLGRPRPEEAALRAMIGPPLEAAFQAMLDGDPLLAKEALRLYRERYAPIGLYENLVFPGIPEALAALKAAGLTLTTASSKPRPYVETILAHFGLIDFFDAVHGSEFDGTRVDKAEVIAHVLAQQGIDPAAAVMIGDRMHDVAGARANGLPVIGVAWGYGSEAEFAAEPPDVMIAAVAELPPTVFRLLGLGVAA</sequence>
<dbReference type="SUPFAM" id="SSF56784">
    <property type="entry name" value="HAD-like"/>
    <property type="match status" value="1"/>
</dbReference>
<dbReference type="AlphaFoldDB" id="A0A7W9FP17"/>
<dbReference type="Gene3D" id="3.40.50.1000">
    <property type="entry name" value="HAD superfamily/HAD-like"/>
    <property type="match status" value="1"/>
</dbReference>
<dbReference type="Gene3D" id="1.10.150.240">
    <property type="entry name" value="Putative phosphatase, domain 2"/>
    <property type="match status" value="1"/>
</dbReference>
<dbReference type="SFLD" id="SFLDS00003">
    <property type="entry name" value="Haloacid_Dehalogenase"/>
    <property type="match status" value="1"/>
</dbReference>
<gene>
    <name evidence="1" type="ORF">GGQ63_003280</name>
</gene>
<accession>A0A7W9FP17</accession>
<dbReference type="FunFam" id="3.40.50.1000:FF:000022">
    <property type="entry name" value="Phosphoglycolate phosphatase"/>
    <property type="match status" value="1"/>
</dbReference>
<dbReference type="GO" id="GO:0008967">
    <property type="term" value="F:phosphoglycolate phosphatase activity"/>
    <property type="evidence" value="ECO:0007669"/>
    <property type="project" value="UniProtKB-EC"/>
</dbReference>
<reference evidence="1 2" key="1">
    <citation type="submission" date="2020-08" db="EMBL/GenBank/DDBJ databases">
        <title>Genomic Encyclopedia of Type Strains, Phase IV (KMG-IV): sequencing the most valuable type-strain genomes for metagenomic binning, comparative biology and taxonomic classification.</title>
        <authorList>
            <person name="Goeker M."/>
        </authorList>
    </citation>
    <scope>NUCLEOTIDE SEQUENCE [LARGE SCALE GENOMIC DNA]</scope>
    <source>
        <strain evidence="1 2">DSM 16268</strain>
    </source>
</reference>
<name>A0A7W9FP17_9HYPH</name>
<keyword evidence="2" id="KW-1185">Reference proteome</keyword>